<sequence length="102" mass="11110">MGNFQVRIGIFEIWEIGTYVIGMGSLRQKAINAATKAEPGVPKQHWSGRTEYPNGGVEGDARPELGRHGIASPTPGLSPIKLLPLMAVWEFLGVTSDPQVRR</sequence>
<reference evidence="2" key="1">
    <citation type="submission" date="2022-07" db="EMBL/GenBank/DDBJ databases">
        <authorList>
            <person name="Macas J."/>
            <person name="Novak P."/>
            <person name="Neumann P."/>
        </authorList>
    </citation>
    <scope>NUCLEOTIDE SEQUENCE</scope>
</reference>
<dbReference type="EMBL" id="CAMAPE010000075">
    <property type="protein sequence ID" value="CAH9118112.1"/>
    <property type="molecule type" value="Genomic_DNA"/>
</dbReference>
<evidence type="ECO:0000313" key="3">
    <source>
        <dbReference type="Proteomes" id="UP001152484"/>
    </source>
</evidence>
<gene>
    <name evidence="2" type="ORF">CEURO_LOCUS21806</name>
</gene>
<evidence type="ECO:0000256" key="1">
    <source>
        <dbReference type="SAM" id="MobiDB-lite"/>
    </source>
</evidence>
<organism evidence="2 3">
    <name type="scientific">Cuscuta europaea</name>
    <name type="common">European dodder</name>
    <dbReference type="NCBI Taxonomy" id="41803"/>
    <lineage>
        <taxon>Eukaryota</taxon>
        <taxon>Viridiplantae</taxon>
        <taxon>Streptophyta</taxon>
        <taxon>Embryophyta</taxon>
        <taxon>Tracheophyta</taxon>
        <taxon>Spermatophyta</taxon>
        <taxon>Magnoliopsida</taxon>
        <taxon>eudicotyledons</taxon>
        <taxon>Gunneridae</taxon>
        <taxon>Pentapetalae</taxon>
        <taxon>asterids</taxon>
        <taxon>lamiids</taxon>
        <taxon>Solanales</taxon>
        <taxon>Convolvulaceae</taxon>
        <taxon>Cuscuteae</taxon>
        <taxon>Cuscuta</taxon>
        <taxon>Cuscuta subgen. Cuscuta</taxon>
    </lineage>
</organism>
<feature type="region of interest" description="Disordered" evidence="1">
    <location>
        <begin position="38"/>
        <end position="78"/>
    </location>
</feature>
<name>A0A9P1EMJ4_CUSEU</name>
<evidence type="ECO:0000313" key="2">
    <source>
        <dbReference type="EMBL" id="CAH9118112.1"/>
    </source>
</evidence>
<comment type="caution">
    <text evidence="2">The sequence shown here is derived from an EMBL/GenBank/DDBJ whole genome shotgun (WGS) entry which is preliminary data.</text>
</comment>
<accession>A0A9P1EMJ4</accession>
<keyword evidence="3" id="KW-1185">Reference proteome</keyword>
<protein>
    <submittedName>
        <fullName evidence="2">Uncharacterized protein</fullName>
    </submittedName>
</protein>
<dbReference type="Proteomes" id="UP001152484">
    <property type="component" value="Unassembled WGS sequence"/>
</dbReference>
<dbReference type="AlphaFoldDB" id="A0A9P1EMJ4"/>
<proteinExistence type="predicted"/>